<evidence type="ECO:0000313" key="3">
    <source>
        <dbReference type="Proteomes" id="UP001597264"/>
    </source>
</evidence>
<dbReference type="EMBL" id="JBHTLR010000005">
    <property type="protein sequence ID" value="MFD1215811.1"/>
    <property type="molecule type" value="Genomic_DNA"/>
</dbReference>
<reference evidence="3" key="1">
    <citation type="journal article" date="2019" name="Int. J. Syst. Evol. Microbiol.">
        <title>The Global Catalogue of Microorganisms (GCM) 10K type strain sequencing project: providing services to taxonomists for standard genome sequencing and annotation.</title>
        <authorList>
            <consortium name="The Broad Institute Genomics Platform"/>
            <consortium name="The Broad Institute Genome Sequencing Center for Infectious Disease"/>
            <person name="Wu L."/>
            <person name="Ma J."/>
        </authorList>
    </citation>
    <scope>NUCLEOTIDE SEQUENCE [LARGE SCALE GENOMIC DNA]</scope>
    <source>
        <strain evidence="3">CCUG 54356</strain>
    </source>
</reference>
<proteinExistence type="predicted"/>
<organism evidence="2 3">
    <name type="scientific">Microbulbifer celer</name>
    <dbReference type="NCBI Taxonomy" id="435905"/>
    <lineage>
        <taxon>Bacteria</taxon>
        <taxon>Pseudomonadati</taxon>
        <taxon>Pseudomonadota</taxon>
        <taxon>Gammaproteobacteria</taxon>
        <taxon>Cellvibrionales</taxon>
        <taxon>Microbulbiferaceae</taxon>
        <taxon>Microbulbifer</taxon>
    </lineage>
</organism>
<accession>A0ABW3U5Z0</accession>
<dbReference type="InterPro" id="IPR009677">
    <property type="entry name" value="DUF1266"/>
</dbReference>
<dbReference type="Proteomes" id="UP001597264">
    <property type="component" value="Unassembled WGS sequence"/>
</dbReference>
<dbReference type="Pfam" id="PF06889">
    <property type="entry name" value="DUF1266"/>
    <property type="match status" value="1"/>
</dbReference>
<dbReference type="RefSeq" id="WP_230436442.1">
    <property type="nucleotide sequence ID" value="NZ_CP087715.1"/>
</dbReference>
<sequence>MNSKPAQFNPHHYTDDQLWCLGLSAISVQVNGQRHDVLRHDNPAAYRKILSAWWEITSTNEYRETIDWLSNKGGRSVFNQDWGYYLTLHPENLPRLLDNLRDSDPKQYTRFKTIHHYRDVIGGRGIIAWDIARATFLARMAVTAGYIDEEEAWKTVMEYGGITRRFFDNWFEFAHSFLIGRQYSMSNLDDETGKKYLSASQYLLTNPESLWVRYPAFKTQEKETVNH</sequence>
<feature type="domain" description="DUF1266" evidence="1">
    <location>
        <begin position="50"/>
        <end position="215"/>
    </location>
</feature>
<evidence type="ECO:0000259" key="1">
    <source>
        <dbReference type="Pfam" id="PF06889"/>
    </source>
</evidence>
<protein>
    <submittedName>
        <fullName evidence="2">DUF1266 domain-containing protein</fullName>
    </submittedName>
</protein>
<comment type="caution">
    <text evidence="2">The sequence shown here is derived from an EMBL/GenBank/DDBJ whole genome shotgun (WGS) entry which is preliminary data.</text>
</comment>
<keyword evidence="3" id="KW-1185">Reference proteome</keyword>
<gene>
    <name evidence="2" type="ORF">ACFQ2X_04305</name>
</gene>
<name>A0ABW3U5Z0_9GAMM</name>
<evidence type="ECO:0000313" key="2">
    <source>
        <dbReference type="EMBL" id="MFD1215811.1"/>
    </source>
</evidence>